<keyword evidence="2" id="KW-1003">Cell membrane</keyword>
<dbReference type="Proteomes" id="UP000515947">
    <property type="component" value="Chromosome"/>
</dbReference>
<name>A0A7G9RB45_9ACTN</name>
<feature type="transmembrane region" description="Helical" evidence="6">
    <location>
        <begin position="39"/>
        <end position="62"/>
    </location>
</feature>
<evidence type="ECO:0000256" key="2">
    <source>
        <dbReference type="ARBA" id="ARBA00022475"/>
    </source>
</evidence>
<evidence type="ECO:0000259" key="8">
    <source>
        <dbReference type="Pfam" id="PF13396"/>
    </source>
</evidence>
<dbReference type="InterPro" id="IPR018649">
    <property type="entry name" value="SHOCT"/>
</dbReference>
<dbReference type="AlphaFoldDB" id="A0A7G9RB45"/>
<evidence type="ECO:0000256" key="3">
    <source>
        <dbReference type="ARBA" id="ARBA00022692"/>
    </source>
</evidence>
<evidence type="ECO:0000313" key="10">
    <source>
        <dbReference type="Proteomes" id="UP000515947"/>
    </source>
</evidence>
<keyword evidence="10" id="KW-1185">Reference proteome</keyword>
<organism evidence="9 10">
    <name type="scientific">Nocardioides mesophilus</name>
    <dbReference type="NCBI Taxonomy" id="433659"/>
    <lineage>
        <taxon>Bacteria</taxon>
        <taxon>Bacillati</taxon>
        <taxon>Actinomycetota</taxon>
        <taxon>Actinomycetes</taxon>
        <taxon>Propionibacteriales</taxon>
        <taxon>Nocardioidaceae</taxon>
        <taxon>Nocardioides</taxon>
    </lineage>
</organism>
<dbReference type="EMBL" id="CP060713">
    <property type="protein sequence ID" value="QNN52820.1"/>
    <property type="molecule type" value="Genomic_DNA"/>
</dbReference>
<feature type="domain" description="SHOCT" evidence="7">
    <location>
        <begin position="98"/>
        <end position="125"/>
    </location>
</feature>
<reference evidence="9 10" key="1">
    <citation type="submission" date="2020-08" db="EMBL/GenBank/DDBJ databases">
        <title>Genome sequence of Nocardioides mesophilus KACC 16243T.</title>
        <authorList>
            <person name="Hyun D.-W."/>
            <person name="Bae J.-W."/>
        </authorList>
    </citation>
    <scope>NUCLEOTIDE SEQUENCE [LARGE SCALE GENOMIC DNA]</scope>
    <source>
        <strain evidence="9 10">KACC 16243</strain>
    </source>
</reference>
<gene>
    <name evidence="9" type="ORF">H9L09_20740</name>
</gene>
<evidence type="ECO:0000313" key="9">
    <source>
        <dbReference type="EMBL" id="QNN52820.1"/>
    </source>
</evidence>
<dbReference type="InterPro" id="IPR027379">
    <property type="entry name" value="CLS_N"/>
</dbReference>
<proteinExistence type="predicted"/>
<dbReference type="RefSeq" id="WP_187578662.1">
    <property type="nucleotide sequence ID" value="NZ_CP060713.1"/>
</dbReference>
<evidence type="ECO:0000256" key="6">
    <source>
        <dbReference type="SAM" id="Phobius"/>
    </source>
</evidence>
<dbReference type="Pfam" id="PF13396">
    <property type="entry name" value="PLDc_N"/>
    <property type="match status" value="1"/>
</dbReference>
<comment type="subcellular location">
    <subcellularLocation>
        <location evidence="1">Cell membrane</location>
        <topology evidence="1">Multi-pass membrane protein</topology>
    </subcellularLocation>
</comment>
<evidence type="ECO:0000256" key="4">
    <source>
        <dbReference type="ARBA" id="ARBA00022989"/>
    </source>
</evidence>
<dbReference type="KEGG" id="nmes:H9L09_20740"/>
<dbReference type="Pfam" id="PF09851">
    <property type="entry name" value="SHOCT"/>
    <property type="match status" value="1"/>
</dbReference>
<keyword evidence="3 6" id="KW-0812">Transmembrane</keyword>
<evidence type="ECO:0000256" key="5">
    <source>
        <dbReference type="ARBA" id="ARBA00023136"/>
    </source>
</evidence>
<feature type="domain" description="Cardiolipin synthase N-terminal" evidence="8">
    <location>
        <begin position="19"/>
        <end position="63"/>
    </location>
</feature>
<evidence type="ECO:0000259" key="7">
    <source>
        <dbReference type="Pfam" id="PF09851"/>
    </source>
</evidence>
<sequence>MSFWDIVWFIFISFAFVAYLMVMFSIITDLFRDRETSGVVKAVWIVALIFLPLITALVYLVARGGGMSERAEASALEAKARQDAYIKEVAGGSKAPTEQIAEAKAMLDAGVISQAEYDRLKEKALV</sequence>
<dbReference type="GO" id="GO:0005886">
    <property type="term" value="C:plasma membrane"/>
    <property type="evidence" value="ECO:0007669"/>
    <property type="project" value="UniProtKB-SubCell"/>
</dbReference>
<feature type="transmembrane region" description="Helical" evidence="6">
    <location>
        <begin position="6"/>
        <end position="27"/>
    </location>
</feature>
<protein>
    <submittedName>
        <fullName evidence="9">SHOCT domain-containing protein</fullName>
    </submittedName>
</protein>
<evidence type="ECO:0000256" key="1">
    <source>
        <dbReference type="ARBA" id="ARBA00004651"/>
    </source>
</evidence>
<keyword evidence="5 6" id="KW-0472">Membrane</keyword>
<keyword evidence="4 6" id="KW-1133">Transmembrane helix</keyword>
<accession>A0A7G9RB45</accession>